<dbReference type="InterPro" id="IPR049054">
    <property type="entry name" value="CN_hydtase_beta-like_N"/>
</dbReference>
<feature type="domain" description="Nitrile hydratase beta subunit-like N-terminal" evidence="2">
    <location>
        <begin position="16"/>
        <end position="99"/>
    </location>
</feature>
<dbReference type="EMBL" id="SJOI01000001">
    <property type="protein sequence ID" value="TCL03779.1"/>
    <property type="molecule type" value="Genomic_DNA"/>
</dbReference>
<dbReference type="Pfam" id="PF21006">
    <property type="entry name" value="NHase_beta_N"/>
    <property type="match status" value="1"/>
</dbReference>
<dbReference type="OrthoDB" id="9811616at2"/>
<evidence type="ECO:0000313" key="3">
    <source>
        <dbReference type="EMBL" id="TCL03779.1"/>
    </source>
</evidence>
<dbReference type="InterPro" id="IPR023808">
    <property type="entry name" value="Nitrile_Hydratase_acc_put"/>
</dbReference>
<feature type="compositionally biased region" description="Basic residues" evidence="1">
    <location>
        <begin position="138"/>
        <end position="147"/>
    </location>
</feature>
<sequence length="165" mass="18528">MTRLTQEQRPIPIMDEPEMSFGEPWQAEAFATALQLSQGGLYSWTEWVQAFSAIIREQPQRADESIGDAYYRQWLAALERLLAHKAVLREEDVTTRQALWHLAYLHTPHGQPVSLNQVEQIADPFAALERASLTPAPHAHHHHHHARGPAAPTPIAVSPGRAATR</sequence>
<reference evidence="3 4" key="1">
    <citation type="submission" date="2019-02" db="EMBL/GenBank/DDBJ databases">
        <title>Investigation of anaerobic lignin degradation for improved lignocellulosic biofuels.</title>
        <authorList>
            <person name="Deangelis K."/>
        </authorList>
    </citation>
    <scope>NUCLEOTIDE SEQUENCE [LARGE SCALE GENOMIC DNA]</scope>
    <source>
        <strain evidence="3 4">159R</strain>
    </source>
</reference>
<dbReference type="Gene3D" id="1.10.472.20">
    <property type="entry name" value="Nitrile hydratase, beta subunit"/>
    <property type="match status" value="1"/>
</dbReference>
<proteinExistence type="predicted"/>
<evidence type="ECO:0000313" key="4">
    <source>
        <dbReference type="Proteomes" id="UP000294555"/>
    </source>
</evidence>
<dbReference type="RefSeq" id="WP_132922620.1">
    <property type="nucleotide sequence ID" value="NZ_SJOI01000001.1"/>
</dbReference>
<organism evidence="3 4">
    <name type="scientific">Sodalis ligni</name>
    <dbReference type="NCBI Taxonomy" id="2697027"/>
    <lineage>
        <taxon>Bacteria</taxon>
        <taxon>Pseudomonadati</taxon>
        <taxon>Pseudomonadota</taxon>
        <taxon>Gammaproteobacteria</taxon>
        <taxon>Enterobacterales</taxon>
        <taxon>Bruguierivoracaceae</taxon>
        <taxon>Sodalis</taxon>
    </lineage>
</organism>
<protein>
    <submittedName>
        <fullName evidence="3">Nitrile hydratase accessory protein</fullName>
    </submittedName>
</protein>
<dbReference type="InterPro" id="IPR008990">
    <property type="entry name" value="Elect_transpt_acc-like_dom_sf"/>
</dbReference>
<dbReference type="SUPFAM" id="SSF50090">
    <property type="entry name" value="Electron transport accessory proteins"/>
    <property type="match status" value="1"/>
</dbReference>
<dbReference type="Proteomes" id="UP000294555">
    <property type="component" value="Unassembled WGS sequence"/>
</dbReference>
<keyword evidence="4" id="KW-1185">Reference proteome</keyword>
<evidence type="ECO:0000256" key="1">
    <source>
        <dbReference type="SAM" id="MobiDB-lite"/>
    </source>
</evidence>
<accession>A0A4R1NAS5</accession>
<gene>
    <name evidence="3" type="ORF">EZJ58_1865</name>
</gene>
<evidence type="ECO:0000259" key="2">
    <source>
        <dbReference type="Pfam" id="PF21006"/>
    </source>
</evidence>
<comment type="caution">
    <text evidence="3">The sequence shown here is derived from an EMBL/GenBank/DDBJ whole genome shotgun (WGS) entry which is preliminary data.</text>
</comment>
<dbReference type="AlphaFoldDB" id="A0A4R1NAS5"/>
<dbReference type="NCBIfam" id="TIGR03889">
    <property type="entry name" value="nitrile_acc"/>
    <property type="match status" value="1"/>
</dbReference>
<name>A0A4R1NAS5_9GAMM</name>
<feature type="region of interest" description="Disordered" evidence="1">
    <location>
        <begin position="135"/>
        <end position="165"/>
    </location>
</feature>
<dbReference type="InterPro" id="IPR042262">
    <property type="entry name" value="CN_hydtase_beta_C"/>
</dbReference>